<proteinExistence type="predicted"/>
<keyword evidence="2" id="KW-1185">Reference proteome</keyword>
<accession>A0AAV4N3P3</accession>
<gene>
    <name evidence="1" type="ORF">CEXT_616681</name>
</gene>
<evidence type="ECO:0000313" key="1">
    <source>
        <dbReference type="EMBL" id="GIX79447.1"/>
    </source>
</evidence>
<comment type="caution">
    <text evidence="1">The sequence shown here is derived from an EMBL/GenBank/DDBJ whole genome shotgun (WGS) entry which is preliminary data.</text>
</comment>
<dbReference type="Proteomes" id="UP001054945">
    <property type="component" value="Unassembled WGS sequence"/>
</dbReference>
<dbReference type="AlphaFoldDB" id="A0AAV4N3P3"/>
<sequence length="76" mass="8477">MFLLLILCPNLQKDDNADDENIEVSSTVVEVSDCAHTNPDLQFLDKFLKQDSKDTIAINTIPSVNEKKCLGSKSKH</sequence>
<protein>
    <submittedName>
        <fullName evidence="1">Uncharacterized protein</fullName>
    </submittedName>
</protein>
<evidence type="ECO:0000313" key="2">
    <source>
        <dbReference type="Proteomes" id="UP001054945"/>
    </source>
</evidence>
<reference evidence="1 2" key="1">
    <citation type="submission" date="2021-06" db="EMBL/GenBank/DDBJ databases">
        <title>Caerostris extrusa draft genome.</title>
        <authorList>
            <person name="Kono N."/>
            <person name="Arakawa K."/>
        </authorList>
    </citation>
    <scope>NUCLEOTIDE SEQUENCE [LARGE SCALE GENOMIC DNA]</scope>
</reference>
<organism evidence="1 2">
    <name type="scientific">Caerostris extrusa</name>
    <name type="common">Bark spider</name>
    <name type="synonym">Caerostris bankana</name>
    <dbReference type="NCBI Taxonomy" id="172846"/>
    <lineage>
        <taxon>Eukaryota</taxon>
        <taxon>Metazoa</taxon>
        <taxon>Ecdysozoa</taxon>
        <taxon>Arthropoda</taxon>
        <taxon>Chelicerata</taxon>
        <taxon>Arachnida</taxon>
        <taxon>Araneae</taxon>
        <taxon>Araneomorphae</taxon>
        <taxon>Entelegynae</taxon>
        <taxon>Araneoidea</taxon>
        <taxon>Araneidae</taxon>
        <taxon>Caerostris</taxon>
    </lineage>
</organism>
<dbReference type="EMBL" id="BPLR01020494">
    <property type="protein sequence ID" value="GIX79447.1"/>
    <property type="molecule type" value="Genomic_DNA"/>
</dbReference>
<name>A0AAV4N3P3_CAEEX</name>